<proteinExistence type="inferred from homology"/>
<dbReference type="NCBIfam" id="NF047847">
    <property type="entry name" value="SS_mature_LptM"/>
    <property type="match status" value="1"/>
</dbReference>
<keyword evidence="5" id="KW-0998">Cell outer membrane</keyword>
<protein>
    <recommendedName>
        <fullName evidence="8">LPS-assembly lipoprotein LptM</fullName>
    </recommendedName>
</protein>
<dbReference type="GO" id="GO:0009279">
    <property type="term" value="C:cell outer membrane"/>
    <property type="evidence" value="ECO:0007669"/>
    <property type="project" value="UniProtKB-SubCell"/>
</dbReference>
<dbReference type="Pfam" id="PF13627">
    <property type="entry name" value="LptM_cons"/>
    <property type="match status" value="1"/>
</dbReference>
<evidence type="ECO:0000256" key="3">
    <source>
        <dbReference type="ARBA" id="ARBA00023136"/>
    </source>
</evidence>
<evidence type="ECO:0000256" key="5">
    <source>
        <dbReference type="ARBA" id="ARBA00023237"/>
    </source>
</evidence>
<evidence type="ECO:0000256" key="8">
    <source>
        <dbReference type="ARBA" id="ARBA00049730"/>
    </source>
</evidence>
<evidence type="ECO:0000256" key="1">
    <source>
        <dbReference type="ARBA" id="ARBA00004459"/>
    </source>
</evidence>
<evidence type="ECO:0000256" key="4">
    <source>
        <dbReference type="ARBA" id="ARBA00023139"/>
    </source>
</evidence>
<evidence type="ECO:0000256" key="6">
    <source>
        <dbReference type="ARBA" id="ARBA00023288"/>
    </source>
</evidence>
<keyword evidence="4" id="KW-0564">Palmitate</keyword>
<comment type="similarity">
    <text evidence="7">Belongs to the LptM family.</text>
</comment>
<evidence type="ECO:0000313" key="10">
    <source>
        <dbReference type="EMBL" id="VDZ56009.1"/>
    </source>
</evidence>
<dbReference type="InterPro" id="IPR032831">
    <property type="entry name" value="LptM_cons"/>
</dbReference>
<dbReference type="KEGG" id="sof:NCTC11214_01944"/>
<comment type="subcellular location">
    <subcellularLocation>
        <location evidence="1">Cell outer membrane</location>
        <topology evidence="1">Lipid-anchor</topology>
    </subcellularLocation>
</comment>
<accession>A0A3S4DXL9</accession>
<keyword evidence="6 10" id="KW-0449">Lipoprotein</keyword>
<evidence type="ECO:0000256" key="9">
    <source>
        <dbReference type="SAM" id="MobiDB-lite"/>
    </source>
</evidence>
<evidence type="ECO:0000256" key="7">
    <source>
        <dbReference type="ARBA" id="ARBA00049647"/>
    </source>
</evidence>
<gene>
    <name evidence="10" type="ORF">NCTC11214_01944</name>
</gene>
<keyword evidence="3" id="KW-0472">Membrane</keyword>
<organism evidence="10 11">
    <name type="scientific">Serratia odorifera</name>
    <dbReference type="NCBI Taxonomy" id="618"/>
    <lineage>
        <taxon>Bacteria</taxon>
        <taxon>Pseudomonadati</taxon>
        <taxon>Pseudomonadota</taxon>
        <taxon>Gammaproteobacteria</taxon>
        <taxon>Enterobacterales</taxon>
        <taxon>Yersiniaceae</taxon>
        <taxon>Serratia</taxon>
    </lineage>
</organism>
<feature type="compositionally biased region" description="Polar residues" evidence="9">
    <location>
        <begin position="60"/>
        <end position="77"/>
    </location>
</feature>
<name>A0A3S4DXL9_SEROD</name>
<reference evidence="10 11" key="1">
    <citation type="submission" date="2018-12" db="EMBL/GenBank/DDBJ databases">
        <authorList>
            <consortium name="Pathogen Informatics"/>
        </authorList>
    </citation>
    <scope>NUCLEOTIDE SEQUENCE [LARGE SCALE GENOMIC DNA]</scope>
    <source>
        <strain evidence="10 11">NCTC11214</strain>
    </source>
</reference>
<sequence>MHGLQALMQMKKQLRYALLAVTLAGLSGCGLKGPLYFPPADPATQKPATPPVTTGDHVQKNQQDLSGSQQKPSMSAE</sequence>
<feature type="region of interest" description="Disordered" evidence="9">
    <location>
        <begin position="35"/>
        <end position="77"/>
    </location>
</feature>
<evidence type="ECO:0000256" key="2">
    <source>
        <dbReference type="ARBA" id="ARBA00022729"/>
    </source>
</evidence>
<dbReference type="Proteomes" id="UP000281391">
    <property type="component" value="Chromosome"/>
</dbReference>
<keyword evidence="2" id="KW-0732">Signal</keyword>
<dbReference type="AlphaFoldDB" id="A0A3S4DXL9"/>
<dbReference type="EMBL" id="LR134117">
    <property type="protein sequence ID" value="VDZ56009.1"/>
    <property type="molecule type" value="Genomic_DNA"/>
</dbReference>
<evidence type="ECO:0000313" key="11">
    <source>
        <dbReference type="Proteomes" id="UP000281391"/>
    </source>
</evidence>